<dbReference type="GO" id="GO:0003824">
    <property type="term" value="F:catalytic activity"/>
    <property type="evidence" value="ECO:0007669"/>
    <property type="project" value="InterPro"/>
</dbReference>
<evidence type="ECO:0000313" key="2">
    <source>
        <dbReference type="EMBL" id="RKP16796.1"/>
    </source>
</evidence>
<dbReference type="EMBL" id="ML006230">
    <property type="protein sequence ID" value="RKP16796.1"/>
    <property type="molecule type" value="Genomic_DNA"/>
</dbReference>
<evidence type="ECO:0000313" key="3">
    <source>
        <dbReference type="Proteomes" id="UP000281549"/>
    </source>
</evidence>
<proteinExistence type="predicted"/>
<dbReference type="AlphaFoldDB" id="A0A4P9YC04"/>
<dbReference type="InterPro" id="IPR036691">
    <property type="entry name" value="Endo/exonu/phosph_ase_sf"/>
</dbReference>
<evidence type="ECO:0000259" key="1">
    <source>
        <dbReference type="Pfam" id="PF03372"/>
    </source>
</evidence>
<dbReference type="Proteomes" id="UP000281549">
    <property type="component" value="Unassembled WGS sequence"/>
</dbReference>
<gene>
    <name evidence="2" type="ORF">ROZALSC1DRAFT_24877</name>
</gene>
<dbReference type="PANTHER" id="PTHR19446">
    <property type="entry name" value="REVERSE TRANSCRIPTASES"/>
    <property type="match status" value="1"/>
</dbReference>
<sequence length="518" mass="59670">MNSLPARITPNTIDGAADQTTQYFVLNFTQQNKNNKIFIKQPNYIKSIAELCRPRKKGNINSTDCKSLIIEHQNVRGLGDNIYNYKSDQLKDYILNRRPDIFTLSDTGTHHRHLSKYFKYNLKPHGYTLFHDGNEKQHHGTAIIMDSRFTKYIQRYHCQPGRGIMLRLKLKDLDLLLISIYYPAYIIIVGDWNATNDPTMDRIQLSNMRNNRPESTILQYLRRKHFVDPFREQHPQQLAYTYNNTSRIDFFLVRLQRTTNVDNCTILAFPVESDHKAIQLKPMGIGPKLTNAGENERVSASHTLTNLLNILQLSYQIRILSISTFLIISTNSNIHPQTCQNRASDEPQLVKAKIRSYFKDEIFKARHQDLLTFDSLSDKWKPIYTPPPKTPTCLDALNRPFTLHEVIDCLANAPTHKAPGPSGITFEILNLLPCNVIEIITKCFNDIMRYGTIPHCLKNMHLVLIPKDKHWNGDVSRTRPIALLESMKKLLSLLITNRLNTYISTNNLLKGSNAGFNP</sequence>
<dbReference type="Pfam" id="PF03372">
    <property type="entry name" value="Exo_endo_phos"/>
    <property type="match status" value="1"/>
</dbReference>
<reference evidence="3" key="1">
    <citation type="journal article" date="2018" name="Nat. Microbiol.">
        <title>Leveraging single-cell genomics to expand the fungal tree of life.</title>
        <authorList>
            <person name="Ahrendt S.R."/>
            <person name="Quandt C.A."/>
            <person name="Ciobanu D."/>
            <person name="Clum A."/>
            <person name="Salamov A."/>
            <person name="Andreopoulos B."/>
            <person name="Cheng J.F."/>
            <person name="Woyke T."/>
            <person name="Pelin A."/>
            <person name="Henrissat B."/>
            <person name="Reynolds N.K."/>
            <person name="Benny G.L."/>
            <person name="Smith M.E."/>
            <person name="James T.Y."/>
            <person name="Grigoriev I.V."/>
        </authorList>
    </citation>
    <scope>NUCLEOTIDE SEQUENCE [LARGE SCALE GENOMIC DNA]</scope>
    <source>
        <strain evidence="3">CSF55</strain>
    </source>
</reference>
<name>A0A4P9YC04_ROZAC</name>
<organism evidence="2 3">
    <name type="scientific">Rozella allomycis (strain CSF55)</name>
    <dbReference type="NCBI Taxonomy" id="988480"/>
    <lineage>
        <taxon>Eukaryota</taxon>
        <taxon>Fungi</taxon>
        <taxon>Fungi incertae sedis</taxon>
        <taxon>Cryptomycota</taxon>
        <taxon>Cryptomycota incertae sedis</taxon>
        <taxon>Rozella</taxon>
    </lineage>
</organism>
<dbReference type="InterPro" id="IPR005135">
    <property type="entry name" value="Endo/exonuclease/phosphatase"/>
</dbReference>
<feature type="domain" description="Endonuclease/exonuclease/phosphatase" evidence="1">
    <location>
        <begin position="74"/>
        <end position="275"/>
    </location>
</feature>
<feature type="non-terminal residue" evidence="2">
    <location>
        <position position="518"/>
    </location>
</feature>
<dbReference type="SUPFAM" id="SSF56219">
    <property type="entry name" value="DNase I-like"/>
    <property type="match status" value="1"/>
</dbReference>
<protein>
    <submittedName>
        <fullName evidence="2">DNase I-like protein</fullName>
    </submittedName>
</protein>
<dbReference type="Gene3D" id="3.60.10.10">
    <property type="entry name" value="Endonuclease/exonuclease/phosphatase"/>
    <property type="match status" value="2"/>
</dbReference>
<accession>A0A4P9YC04</accession>